<dbReference type="EMBL" id="JAPQKO010000006">
    <property type="protein sequence ID" value="KAJ5155543.1"/>
    <property type="molecule type" value="Genomic_DNA"/>
</dbReference>
<dbReference type="AlphaFoldDB" id="A0A9W9HPJ1"/>
<dbReference type="SUPFAM" id="SSF56784">
    <property type="entry name" value="HAD-like"/>
    <property type="match status" value="1"/>
</dbReference>
<gene>
    <name evidence="1" type="ORF">N7492_008346</name>
</gene>
<evidence type="ECO:0000313" key="1">
    <source>
        <dbReference type="EMBL" id="KAJ5155543.1"/>
    </source>
</evidence>
<dbReference type="InterPro" id="IPR023214">
    <property type="entry name" value="HAD_sf"/>
</dbReference>
<sequence>MADADDNPKVILAGLDGIFMHRPWERVLSAGESTTTLGRIMSTSTWMEYDTGELNEAECVTRLVEEYHLKSDDLTAATHDVRKTISYDTTMALRDRWGEKFWSVFDNVFNSTALGVRKSDLRFYAFVLDYIQAVPRQTFVVDERPENVAAALSLGMKGTFDTSDLRRTLINLVGDPVDRGLAFLWRQGKEFPSITPHGESSTSITLDFSWSKRWEILVHSTLDEVKQFIDKYGYVSIYFDKTRPQTGAVIWLNVLTLFYKYGRGHKLPHTLEWVYNILLNRAYIKGTRYYPNAGWFLYYMVRFLEAAKDDTLHAGFDALLRARVAERTGAPGDPYCLAMRVLACKDLGIENYPDRQRLAEIQEEDGGWESPCMYLFPGTKRDVGNRGTSTAFAVKALEGWDSGK</sequence>
<proteinExistence type="predicted"/>
<dbReference type="InterPro" id="IPR036412">
    <property type="entry name" value="HAD-like_sf"/>
</dbReference>
<organism evidence="1 2">
    <name type="scientific">Penicillium capsulatum</name>
    <dbReference type="NCBI Taxonomy" id="69766"/>
    <lineage>
        <taxon>Eukaryota</taxon>
        <taxon>Fungi</taxon>
        <taxon>Dikarya</taxon>
        <taxon>Ascomycota</taxon>
        <taxon>Pezizomycotina</taxon>
        <taxon>Eurotiomycetes</taxon>
        <taxon>Eurotiomycetidae</taxon>
        <taxon>Eurotiales</taxon>
        <taxon>Aspergillaceae</taxon>
        <taxon>Penicillium</taxon>
    </lineage>
</organism>
<dbReference type="InterPro" id="IPR008930">
    <property type="entry name" value="Terpenoid_cyclase/PrenylTrfase"/>
</dbReference>
<dbReference type="PANTHER" id="PTHR43611:SF3">
    <property type="entry name" value="FLAVIN MONONUCLEOTIDE HYDROLASE 1, CHLOROPLATIC"/>
    <property type="match status" value="1"/>
</dbReference>
<reference evidence="1" key="1">
    <citation type="submission" date="2022-11" db="EMBL/GenBank/DDBJ databases">
        <authorList>
            <person name="Petersen C."/>
        </authorList>
    </citation>
    <scope>NUCLEOTIDE SEQUENCE</scope>
    <source>
        <strain evidence="1">IBT 21917</strain>
    </source>
</reference>
<keyword evidence="2" id="KW-1185">Reference proteome</keyword>
<dbReference type="Proteomes" id="UP001146351">
    <property type="component" value="Unassembled WGS sequence"/>
</dbReference>
<protein>
    <submittedName>
        <fullName evidence="1">HAD-like protein</fullName>
    </submittedName>
</protein>
<dbReference type="SUPFAM" id="SSF48239">
    <property type="entry name" value="Terpenoid cyclases/Protein prenyltransferases"/>
    <property type="match status" value="1"/>
</dbReference>
<dbReference type="OrthoDB" id="2012566at2759"/>
<reference evidence="1" key="2">
    <citation type="journal article" date="2023" name="IMA Fungus">
        <title>Comparative genomic study of the Penicillium genus elucidates a diverse pangenome and 15 lateral gene transfer events.</title>
        <authorList>
            <person name="Petersen C."/>
            <person name="Sorensen T."/>
            <person name="Nielsen M.R."/>
            <person name="Sondergaard T.E."/>
            <person name="Sorensen J.L."/>
            <person name="Fitzpatrick D.A."/>
            <person name="Frisvad J.C."/>
            <person name="Nielsen K.L."/>
        </authorList>
    </citation>
    <scope>NUCLEOTIDE SEQUENCE</scope>
    <source>
        <strain evidence="1">IBT 21917</strain>
    </source>
</reference>
<comment type="caution">
    <text evidence="1">The sequence shown here is derived from an EMBL/GenBank/DDBJ whole genome shotgun (WGS) entry which is preliminary data.</text>
</comment>
<evidence type="ECO:0000313" key="2">
    <source>
        <dbReference type="Proteomes" id="UP001146351"/>
    </source>
</evidence>
<name>A0A9W9HPJ1_9EURO</name>
<accession>A0A9W9HPJ1</accession>
<dbReference type="PANTHER" id="PTHR43611">
    <property type="entry name" value="ALPHA-D-GLUCOSE 1-PHOSPHATE PHOSPHATASE"/>
    <property type="match status" value="1"/>
</dbReference>
<dbReference type="Gene3D" id="3.40.50.1000">
    <property type="entry name" value="HAD superfamily/HAD-like"/>
    <property type="match status" value="1"/>
</dbReference>